<evidence type="ECO:0000313" key="2">
    <source>
        <dbReference type="Proteomes" id="UP001359559"/>
    </source>
</evidence>
<keyword evidence="2" id="KW-1185">Reference proteome</keyword>
<comment type="caution">
    <text evidence="1">The sequence shown here is derived from an EMBL/GenBank/DDBJ whole genome shotgun (WGS) entry which is preliminary data.</text>
</comment>
<gene>
    <name evidence="1" type="ORF">RJT34_17218</name>
</gene>
<name>A0AAN9J9T6_CLITE</name>
<reference evidence="1 2" key="1">
    <citation type="submission" date="2024-01" db="EMBL/GenBank/DDBJ databases">
        <title>The genomes of 5 underutilized Papilionoideae crops provide insights into root nodulation and disease resistance.</title>
        <authorList>
            <person name="Yuan L."/>
        </authorList>
    </citation>
    <scope>NUCLEOTIDE SEQUENCE [LARGE SCALE GENOMIC DNA]</scope>
    <source>
        <strain evidence="1">LY-2023</strain>
        <tissue evidence="1">Leaf</tissue>
    </source>
</reference>
<proteinExistence type="predicted"/>
<protein>
    <submittedName>
        <fullName evidence="1">Uncharacterized protein</fullName>
    </submittedName>
</protein>
<evidence type="ECO:0000313" key="1">
    <source>
        <dbReference type="EMBL" id="KAK7294329.1"/>
    </source>
</evidence>
<dbReference type="EMBL" id="JAYKXN010000004">
    <property type="protein sequence ID" value="KAK7294329.1"/>
    <property type="molecule type" value="Genomic_DNA"/>
</dbReference>
<dbReference type="Proteomes" id="UP001359559">
    <property type="component" value="Unassembled WGS sequence"/>
</dbReference>
<accession>A0AAN9J9T6</accession>
<sequence length="92" mass="10593">MLQNDYRRHSVMPRTMYCVGTSGMSELLAFDVESCKTWVPIGSKTTFNIFNGKWSVSSSMIRRQLTGWNELAEVLLFDARTVVYVYVMPSKE</sequence>
<dbReference type="AlphaFoldDB" id="A0AAN9J9T6"/>
<organism evidence="1 2">
    <name type="scientific">Clitoria ternatea</name>
    <name type="common">Butterfly pea</name>
    <dbReference type="NCBI Taxonomy" id="43366"/>
    <lineage>
        <taxon>Eukaryota</taxon>
        <taxon>Viridiplantae</taxon>
        <taxon>Streptophyta</taxon>
        <taxon>Embryophyta</taxon>
        <taxon>Tracheophyta</taxon>
        <taxon>Spermatophyta</taxon>
        <taxon>Magnoliopsida</taxon>
        <taxon>eudicotyledons</taxon>
        <taxon>Gunneridae</taxon>
        <taxon>Pentapetalae</taxon>
        <taxon>rosids</taxon>
        <taxon>fabids</taxon>
        <taxon>Fabales</taxon>
        <taxon>Fabaceae</taxon>
        <taxon>Papilionoideae</taxon>
        <taxon>50 kb inversion clade</taxon>
        <taxon>NPAAA clade</taxon>
        <taxon>indigoferoid/millettioid clade</taxon>
        <taxon>Phaseoleae</taxon>
        <taxon>Clitoria</taxon>
    </lineage>
</organism>